<evidence type="ECO:0000313" key="1">
    <source>
        <dbReference type="EMBL" id="KAH9695668.1"/>
    </source>
</evidence>
<dbReference type="Proteomes" id="UP000829398">
    <property type="component" value="Chromosome 8"/>
</dbReference>
<comment type="caution">
    <text evidence="1">The sequence shown here is derived from an EMBL/GenBank/DDBJ whole genome shotgun (WGS) entry which is preliminary data.</text>
</comment>
<accession>A0ACB8IFA6</accession>
<proteinExistence type="predicted"/>
<gene>
    <name evidence="1" type="ORF">KPL71_022873</name>
</gene>
<reference evidence="2" key="1">
    <citation type="journal article" date="2023" name="Hortic. Res.">
        <title>A chromosome-level phased genome enabling allele-level studies in sweet orange: a case study on citrus Huanglongbing tolerance.</title>
        <authorList>
            <person name="Wu B."/>
            <person name="Yu Q."/>
            <person name="Deng Z."/>
            <person name="Duan Y."/>
            <person name="Luo F."/>
            <person name="Gmitter F. Jr."/>
        </authorList>
    </citation>
    <scope>NUCLEOTIDE SEQUENCE [LARGE SCALE GENOMIC DNA]</scope>
    <source>
        <strain evidence="2">cv. Valencia</strain>
    </source>
</reference>
<sequence length="462" mass="51229">MKVVFALLLLLLSLEAFVQCEMRMEYDLLGKFIKAQQEGRYVEYSGAPKEAGKESTAYIGPQEGLKEADKIEKLPGQPYGVEIDQYSGYVTVDPKAGRALFYYFVESQNSSTKPLVLWHNGGPGCSSFGFGAMMELGPFRVNSDGKSLSHNEYAWNNGVGFSYSNTSSDYDMNGDERTAADSYTFLLNWFERFPEYKSRAFFLAGESYAGHYIPQVALTILQFNKNQTFINLKGLAMGDAWIDTETGNKGMFDFYWTHALISDEVIHGINSNCNFTKFSKACASYLIKAYESMGNINILDIYAPLCSSSFSTSSVLPFDPCSEIYVHSYLNSPQVQKSLHANVTGIRGPWQDCSDTVLRHWKDSPLTVLPSIQELMTSGISVYIYSGDTDGMVPTISTRYSINKLEAKVKTAWVGGYVVGYQNLTFVAIRGSGHMVPSSQPARALAFFSSFLDGKLPPAAKS</sequence>
<keyword evidence="1" id="KW-0121">Carboxypeptidase</keyword>
<keyword evidence="1" id="KW-0645">Protease</keyword>
<protein>
    <submittedName>
        <fullName evidence="1">Carboxypeptidase</fullName>
    </submittedName>
</protein>
<keyword evidence="1" id="KW-0378">Hydrolase</keyword>
<organism evidence="1 2">
    <name type="scientific">Citrus sinensis</name>
    <name type="common">Sweet orange</name>
    <name type="synonym">Citrus aurantium var. sinensis</name>
    <dbReference type="NCBI Taxonomy" id="2711"/>
    <lineage>
        <taxon>Eukaryota</taxon>
        <taxon>Viridiplantae</taxon>
        <taxon>Streptophyta</taxon>
        <taxon>Embryophyta</taxon>
        <taxon>Tracheophyta</taxon>
        <taxon>Spermatophyta</taxon>
        <taxon>Magnoliopsida</taxon>
        <taxon>eudicotyledons</taxon>
        <taxon>Gunneridae</taxon>
        <taxon>Pentapetalae</taxon>
        <taxon>rosids</taxon>
        <taxon>malvids</taxon>
        <taxon>Sapindales</taxon>
        <taxon>Rutaceae</taxon>
        <taxon>Aurantioideae</taxon>
        <taxon>Citrus</taxon>
    </lineage>
</organism>
<evidence type="ECO:0000313" key="2">
    <source>
        <dbReference type="Proteomes" id="UP000829398"/>
    </source>
</evidence>
<name>A0ACB8IFA6_CITSI</name>
<keyword evidence="2" id="KW-1185">Reference proteome</keyword>
<dbReference type="EMBL" id="CM039177">
    <property type="protein sequence ID" value="KAH9695668.1"/>
    <property type="molecule type" value="Genomic_DNA"/>
</dbReference>